<dbReference type="GO" id="GO:0003855">
    <property type="term" value="F:3-dehydroquinate dehydratase activity"/>
    <property type="evidence" value="ECO:0007669"/>
    <property type="project" value="UniProtKB-EC"/>
</dbReference>
<reference evidence="4 5" key="1">
    <citation type="submission" date="2021-03" db="EMBL/GenBank/DDBJ databases">
        <title>Sequencing the genomes of 1000 actinobacteria strains.</title>
        <authorList>
            <person name="Klenk H.-P."/>
        </authorList>
    </citation>
    <scope>NUCLEOTIDE SEQUENCE [LARGE SCALE GENOMIC DNA]</scope>
    <source>
        <strain evidence="4 5">DSM 46670</strain>
    </source>
</reference>
<sequence>MPRADPGRPHARTCAVVGSLMAEPWRHSHELRLLNRAGGGLEIRADLIGDIDPAVLRDHVSGELIYSLRSMAAGGLFAGTADQRRRRLLGTGKRFDLVELEIGRDTTPEILAAIPPHHRLIAWHGQSAAAGGLDLAALMRHFGAMATIPARHYLMITRATAAEHALAPLRLLSSLNRTNVTAFSIGETGACGRLLAPWLGAPMVYGQIGGRGPEVPSVGRLLQDYPLPNLPPVHHLFGVVGQSVHGSVSPRIHNAAYQALGYPGLYLPIPTTDFLGSWRTVTAGLDSLGCTVGGATIVAPYKEAALRLAEMTSGAASRAGAANVLVRTGTGWRAHTTDPIGVVGALSRAEVRLSGRKAAVVGCGGAGRGAAAGLLRYGVTPTLVNRGPDRGIRAARLLGLDYVPLQRFTPADYSLIVHATPVAEELLFPLGQLARDTTLVDLTCSRRPTALVTAARRRRLQVIDGWEVLRIEVARQFRLMTGRWMPDPRH</sequence>
<name>A0ABS4TIQ6_9PSEU</name>
<keyword evidence="2" id="KW-0028">Amino-acid biosynthesis</keyword>
<dbReference type="InterPro" id="IPR001381">
    <property type="entry name" value="DHquinase_I"/>
</dbReference>
<dbReference type="InterPro" id="IPR013708">
    <property type="entry name" value="Shikimate_DH-bd_N"/>
</dbReference>
<evidence type="ECO:0000259" key="3">
    <source>
        <dbReference type="Pfam" id="PF08501"/>
    </source>
</evidence>
<dbReference type="InterPro" id="IPR013785">
    <property type="entry name" value="Aldolase_TIM"/>
</dbReference>
<keyword evidence="4" id="KW-0456">Lyase</keyword>
<proteinExistence type="predicted"/>
<evidence type="ECO:0000256" key="2">
    <source>
        <dbReference type="ARBA" id="ARBA00023141"/>
    </source>
</evidence>
<comment type="pathway">
    <text evidence="1">Metabolic intermediate biosynthesis; chorismate biosynthesis; chorismate from D-erythrose 4-phosphate and phosphoenolpyruvate: step 4/7.</text>
</comment>
<organism evidence="4 5">
    <name type="scientific">Kibdelosporangium banguiense</name>
    <dbReference type="NCBI Taxonomy" id="1365924"/>
    <lineage>
        <taxon>Bacteria</taxon>
        <taxon>Bacillati</taxon>
        <taxon>Actinomycetota</taxon>
        <taxon>Actinomycetes</taxon>
        <taxon>Pseudonocardiales</taxon>
        <taxon>Pseudonocardiaceae</taxon>
        <taxon>Kibdelosporangium</taxon>
    </lineage>
</organism>
<dbReference type="GO" id="GO:0004764">
    <property type="term" value="F:shikimate 3-dehydrogenase (NADP+) activity"/>
    <property type="evidence" value="ECO:0007669"/>
    <property type="project" value="UniProtKB-EC"/>
</dbReference>
<gene>
    <name evidence="4" type="ORF">JOF56_004687</name>
</gene>
<dbReference type="EMBL" id="JAGINW010000001">
    <property type="protein sequence ID" value="MBP2324302.1"/>
    <property type="molecule type" value="Genomic_DNA"/>
</dbReference>
<dbReference type="PANTHER" id="PTHR21089">
    <property type="entry name" value="SHIKIMATE DEHYDROGENASE"/>
    <property type="match status" value="1"/>
</dbReference>
<dbReference type="Gene3D" id="3.40.50.720">
    <property type="entry name" value="NAD(P)-binding Rossmann-like Domain"/>
    <property type="match status" value="1"/>
</dbReference>
<evidence type="ECO:0000313" key="4">
    <source>
        <dbReference type="EMBL" id="MBP2324302.1"/>
    </source>
</evidence>
<dbReference type="Gene3D" id="3.20.20.70">
    <property type="entry name" value="Aldolase class I"/>
    <property type="match status" value="1"/>
</dbReference>
<dbReference type="Gene3D" id="3.40.50.10860">
    <property type="entry name" value="Leucine Dehydrogenase, chain A, domain 1"/>
    <property type="match status" value="1"/>
</dbReference>
<dbReference type="SUPFAM" id="SSF53223">
    <property type="entry name" value="Aminoacid dehydrogenase-like, N-terminal domain"/>
    <property type="match status" value="1"/>
</dbReference>
<dbReference type="EC" id="1.1.1.25" evidence="4"/>
<dbReference type="InterPro" id="IPR022893">
    <property type="entry name" value="Shikimate_DH_fam"/>
</dbReference>
<dbReference type="SUPFAM" id="SSF51735">
    <property type="entry name" value="NAD(P)-binding Rossmann-fold domains"/>
    <property type="match status" value="1"/>
</dbReference>
<dbReference type="SUPFAM" id="SSF51569">
    <property type="entry name" value="Aldolase"/>
    <property type="match status" value="1"/>
</dbReference>
<dbReference type="EC" id="4.2.1.10" evidence="4"/>
<dbReference type="Pfam" id="PF08501">
    <property type="entry name" value="Shikimate_dh_N"/>
    <property type="match status" value="1"/>
</dbReference>
<protein>
    <submittedName>
        <fullName evidence="4">3-dehydroquinate dehydratase/shikimate dehydrogenase</fullName>
        <ecNumber evidence="4">1.1.1.25</ecNumber>
        <ecNumber evidence="4">4.2.1.10</ecNumber>
    </submittedName>
</protein>
<accession>A0ABS4TIQ6</accession>
<dbReference type="InterPro" id="IPR036291">
    <property type="entry name" value="NAD(P)-bd_dom_sf"/>
</dbReference>
<dbReference type="RefSeq" id="WP_209641554.1">
    <property type="nucleotide sequence ID" value="NZ_JAGINW010000001.1"/>
</dbReference>
<keyword evidence="5" id="KW-1185">Reference proteome</keyword>
<dbReference type="Pfam" id="PF01487">
    <property type="entry name" value="DHquinase_I"/>
    <property type="match status" value="1"/>
</dbReference>
<evidence type="ECO:0000256" key="1">
    <source>
        <dbReference type="ARBA" id="ARBA00004871"/>
    </source>
</evidence>
<evidence type="ECO:0000313" key="5">
    <source>
        <dbReference type="Proteomes" id="UP001519332"/>
    </source>
</evidence>
<comment type="caution">
    <text evidence="4">The sequence shown here is derived from an EMBL/GenBank/DDBJ whole genome shotgun (WGS) entry which is preliminary data.</text>
</comment>
<keyword evidence="2" id="KW-0057">Aromatic amino acid biosynthesis</keyword>
<dbReference type="PANTHER" id="PTHR21089:SF1">
    <property type="entry name" value="BIFUNCTIONAL 3-DEHYDROQUINATE DEHYDRATASE_SHIKIMATE DEHYDROGENASE, CHLOROPLASTIC"/>
    <property type="match status" value="1"/>
</dbReference>
<dbReference type="InterPro" id="IPR046346">
    <property type="entry name" value="Aminoacid_DH-like_N_sf"/>
</dbReference>
<dbReference type="Proteomes" id="UP001519332">
    <property type="component" value="Unassembled WGS sequence"/>
</dbReference>
<feature type="domain" description="Shikimate dehydrogenase substrate binding N-terminal" evidence="3">
    <location>
        <begin position="239"/>
        <end position="325"/>
    </location>
</feature>
<keyword evidence="4" id="KW-0560">Oxidoreductase</keyword>